<reference evidence="6 7" key="1">
    <citation type="journal article" date="2014" name="Int. J. Syst. Evol. Microbiol.">
        <title>Ramlibacter solisilvae sp. nov., isolated from forest soil, and emended description of the genus Ramlibacter.</title>
        <authorList>
            <person name="Lee H.J."/>
            <person name="Lee S.H."/>
            <person name="Lee S.S."/>
            <person name="Lee J.S."/>
            <person name="Kim Y."/>
            <person name="Kim S.C."/>
            <person name="Jeon C.O."/>
        </authorList>
    </citation>
    <scope>NUCLEOTIDE SEQUENCE [LARGE SCALE GENOMIC DNA]</scope>
    <source>
        <strain evidence="6 7">5-10</strain>
    </source>
</reference>
<dbReference type="PANTHER" id="PTHR24567:SF26">
    <property type="entry name" value="REGULATORY PROTEIN YEIL"/>
    <property type="match status" value="1"/>
</dbReference>
<dbReference type="Pfam" id="PF13545">
    <property type="entry name" value="HTH_Crp_2"/>
    <property type="match status" value="1"/>
</dbReference>
<sequence>MSDNSRVNPGRDSALGSARAAHSAPSYRVDLWETVPPATAAFLRQQGAMRRHRDGATLAQRGQALSAVLVVAEGRLRAVMRGIDGEEHLIRWIETGEAVGVGAVLSAVPMQADLVASGDCKVLWIPGADFIRAIRDNAEAGLAVARFLGSRLTEMLDHVAAQAYASVEDRVRSALVHLAVENGQPLGDGRIELRMTQEDLSRAVGASRQRVNEALKELERKGEIAMGYRRIVVTPARAP</sequence>
<dbReference type="InterPro" id="IPR036388">
    <property type="entry name" value="WH-like_DNA-bd_sf"/>
</dbReference>
<keyword evidence="7" id="KW-1185">Reference proteome</keyword>
<evidence type="ECO:0000256" key="2">
    <source>
        <dbReference type="ARBA" id="ARBA00023125"/>
    </source>
</evidence>
<dbReference type="InterPro" id="IPR000595">
    <property type="entry name" value="cNMP-bd_dom"/>
</dbReference>
<dbReference type="PANTHER" id="PTHR24567">
    <property type="entry name" value="CRP FAMILY TRANSCRIPTIONAL REGULATORY PROTEIN"/>
    <property type="match status" value="1"/>
</dbReference>
<dbReference type="SUPFAM" id="SSF51206">
    <property type="entry name" value="cAMP-binding domain-like"/>
    <property type="match status" value="1"/>
</dbReference>
<protein>
    <recommendedName>
        <fullName evidence="8">Crp/Fnr family transcriptional regulator</fullName>
    </recommendedName>
</protein>
<evidence type="ECO:0000259" key="5">
    <source>
        <dbReference type="PROSITE" id="PS51063"/>
    </source>
</evidence>
<evidence type="ECO:0000313" key="6">
    <source>
        <dbReference type="EMBL" id="AMO23684.1"/>
    </source>
</evidence>
<proteinExistence type="predicted"/>
<dbReference type="Gene3D" id="1.10.10.10">
    <property type="entry name" value="Winged helix-like DNA-binding domain superfamily/Winged helix DNA-binding domain"/>
    <property type="match status" value="1"/>
</dbReference>
<dbReference type="SMART" id="SM00419">
    <property type="entry name" value="HTH_CRP"/>
    <property type="match status" value="1"/>
</dbReference>
<dbReference type="InterPro" id="IPR018490">
    <property type="entry name" value="cNMP-bd_dom_sf"/>
</dbReference>
<dbReference type="GO" id="GO:0003677">
    <property type="term" value="F:DNA binding"/>
    <property type="evidence" value="ECO:0007669"/>
    <property type="project" value="UniProtKB-KW"/>
</dbReference>
<dbReference type="InterPro" id="IPR014710">
    <property type="entry name" value="RmlC-like_jellyroll"/>
</dbReference>
<dbReference type="InterPro" id="IPR036390">
    <property type="entry name" value="WH_DNA-bd_sf"/>
</dbReference>
<evidence type="ECO:0008006" key="8">
    <source>
        <dbReference type="Google" id="ProtNLM"/>
    </source>
</evidence>
<keyword evidence="1" id="KW-0805">Transcription regulation</keyword>
<dbReference type="InterPro" id="IPR012318">
    <property type="entry name" value="HTH_CRP"/>
</dbReference>
<feature type="domain" description="HTH crp-type" evidence="5">
    <location>
        <begin position="165"/>
        <end position="237"/>
    </location>
</feature>
<dbReference type="AlphaFoldDB" id="A0A127JUW4"/>
<evidence type="ECO:0000256" key="3">
    <source>
        <dbReference type="ARBA" id="ARBA00023163"/>
    </source>
</evidence>
<keyword evidence="3" id="KW-0804">Transcription</keyword>
<accession>A0A127JUW4</accession>
<organism evidence="6 7">
    <name type="scientific">Ramlibacter tataouinensis</name>
    <dbReference type="NCBI Taxonomy" id="94132"/>
    <lineage>
        <taxon>Bacteria</taxon>
        <taxon>Pseudomonadati</taxon>
        <taxon>Pseudomonadota</taxon>
        <taxon>Betaproteobacteria</taxon>
        <taxon>Burkholderiales</taxon>
        <taxon>Comamonadaceae</taxon>
        <taxon>Ramlibacter</taxon>
    </lineage>
</organism>
<dbReference type="Proteomes" id="UP000070433">
    <property type="component" value="Chromosome"/>
</dbReference>
<name>A0A127JUW4_9BURK</name>
<keyword evidence="2" id="KW-0238">DNA-binding</keyword>
<evidence type="ECO:0000313" key="7">
    <source>
        <dbReference type="Proteomes" id="UP000070433"/>
    </source>
</evidence>
<dbReference type="CDD" id="cd00038">
    <property type="entry name" value="CAP_ED"/>
    <property type="match status" value="1"/>
</dbReference>
<evidence type="ECO:0000256" key="1">
    <source>
        <dbReference type="ARBA" id="ARBA00023015"/>
    </source>
</evidence>
<dbReference type="PROSITE" id="PS51063">
    <property type="entry name" value="HTH_CRP_2"/>
    <property type="match status" value="1"/>
</dbReference>
<evidence type="ECO:0000259" key="4">
    <source>
        <dbReference type="PROSITE" id="PS50042"/>
    </source>
</evidence>
<dbReference type="Gene3D" id="2.60.120.10">
    <property type="entry name" value="Jelly Rolls"/>
    <property type="match status" value="1"/>
</dbReference>
<dbReference type="Pfam" id="PF00027">
    <property type="entry name" value="cNMP_binding"/>
    <property type="match status" value="1"/>
</dbReference>
<dbReference type="EMBL" id="CP010951">
    <property type="protein sequence ID" value="AMO23684.1"/>
    <property type="molecule type" value="Genomic_DNA"/>
</dbReference>
<feature type="domain" description="Cyclic nucleotide-binding" evidence="4">
    <location>
        <begin position="50"/>
        <end position="139"/>
    </location>
</feature>
<dbReference type="GO" id="GO:0003700">
    <property type="term" value="F:DNA-binding transcription factor activity"/>
    <property type="evidence" value="ECO:0007669"/>
    <property type="project" value="TreeGrafter"/>
</dbReference>
<dbReference type="GO" id="GO:0005829">
    <property type="term" value="C:cytosol"/>
    <property type="evidence" value="ECO:0007669"/>
    <property type="project" value="TreeGrafter"/>
</dbReference>
<dbReference type="SUPFAM" id="SSF46785">
    <property type="entry name" value="Winged helix' DNA-binding domain"/>
    <property type="match status" value="1"/>
</dbReference>
<dbReference type="InterPro" id="IPR050397">
    <property type="entry name" value="Env_Response_Regulators"/>
</dbReference>
<gene>
    <name evidence="6" type="ORF">UC35_13375</name>
</gene>
<dbReference type="PROSITE" id="PS50042">
    <property type="entry name" value="CNMP_BINDING_3"/>
    <property type="match status" value="1"/>
</dbReference>